<keyword evidence="4" id="KW-0496">Mitochondrion</keyword>
<reference evidence="6" key="1">
    <citation type="submission" date="2023-10" db="EMBL/GenBank/DDBJ databases">
        <authorList>
            <person name="Noh H."/>
        </authorList>
    </citation>
    <scope>NUCLEOTIDE SEQUENCE</scope>
    <source>
        <strain evidence="6">DUCC4014</strain>
    </source>
</reference>
<name>A0AAF0YH58_9TREE</name>
<dbReference type="RefSeq" id="XP_062631035.1">
    <property type="nucleotide sequence ID" value="XM_062775051.1"/>
</dbReference>
<protein>
    <submittedName>
        <fullName evidence="6">Protein ATP11, mitochondrial</fullName>
    </submittedName>
</protein>
<evidence type="ECO:0000313" key="6">
    <source>
        <dbReference type="EMBL" id="WOO85009.1"/>
    </source>
</evidence>
<comment type="subcellular location">
    <subcellularLocation>
        <location evidence="1">Mitochondrion</location>
    </subcellularLocation>
</comment>
<comment type="similarity">
    <text evidence="2">Belongs to the ATP11 family.</text>
</comment>
<evidence type="ECO:0000256" key="1">
    <source>
        <dbReference type="ARBA" id="ARBA00004173"/>
    </source>
</evidence>
<feature type="region of interest" description="Disordered" evidence="5">
    <location>
        <begin position="124"/>
        <end position="149"/>
    </location>
</feature>
<dbReference type="PANTHER" id="PTHR13126">
    <property type="entry name" value="CHAPERONE ATP11"/>
    <property type="match status" value="1"/>
</dbReference>
<feature type="compositionally biased region" description="Basic and acidic residues" evidence="5">
    <location>
        <begin position="129"/>
        <end position="148"/>
    </location>
</feature>
<organism evidence="6 7">
    <name type="scientific">Vanrija pseudolonga</name>
    <dbReference type="NCBI Taxonomy" id="143232"/>
    <lineage>
        <taxon>Eukaryota</taxon>
        <taxon>Fungi</taxon>
        <taxon>Dikarya</taxon>
        <taxon>Basidiomycota</taxon>
        <taxon>Agaricomycotina</taxon>
        <taxon>Tremellomycetes</taxon>
        <taxon>Trichosporonales</taxon>
        <taxon>Trichosporonaceae</taxon>
        <taxon>Vanrija</taxon>
    </lineage>
</organism>
<dbReference type="InterPro" id="IPR010591">
    <property type="entry name" value="ATP11"/>
</dbReference>
<evidence type="ECO:0000256" key="5">
    <source>
        <dbReference type="SAM" id="MobiDB-lite"/>
    </source>
</evidence>
<evidence type="ECO:0000256" key="2">
    <source>
        <dbReference type="ARBA" id="ARBA00009116"/>
    </source>
</evidence>
<dbReference type="Proteomes" id="UP000827549">
    <property type="component" value="Chromosome 6"/>
</dbReference>
<proteinExistence type="inferred from homology"/>
<evidence type="ECO:0000256" key="4">
    <source>
        <dbReference type="ARBA" id="ARBA00023128"/>
    </source>
</evidence>
<keyword evidence="7" id="KW-1185">Reference proteome</keyword>
<dbReference type="PANTHER" id="PTHR13126:SF0">
    <property type="entry name" value="ATP SYNTHASE MITOCHONDRIAL F1 COMPLEX ASSEMBLY FACTOR 1"/>
    <property type="match status" value="1"/>
</dbReference>
<dbReference type="Pfam" id="PF06644">
    <property type="entry name" value="ATP11"/>
    <property type="match status" value="1"/>
</dbReference>
<sequence>MIRSALRLPAQYAASSSSRVSARAFATSAVWANANSDLVKRLEEQLTPREAVERKRKEMEAKYGDKLTKRVKEEGVSNLDALKERVVAPSVLAKIKAKKYREEEAAKAEKARLEEEEQRVAATAAKAEASAEKRDAARKAQAEGDRSGVKPLSSIINLPLILMTPHDAAAIGEIWNTYHRTHPTLASSFLSASMPLATYESIVSLARENPFFVLPLPRGKDGGESSFEMFYVQWLFHPAPSAPPTTDPKADAPLPPVTSAIFTPLEEFKKAGEWAQPFLTLTFYPDLGNTHSTVLLRGEISPVSAAGPAGSAENPGFLLSQQEAQLLDLALQRFYCAGLGAANEDSVQRDDRLKRGQALRDFREKPQEWDWQGLIQMAYGGLA</sequence>
<dbReference type="GO" id="GO:0005739">
    <property type="term" value="C:mitochondrion"/>
    <property type="evidence" value="ECO:0007669"/>
    <property type="project" value="UniProtKB-SubCell"/>
</dbReference>
<keyword evidence="3" id="KW-0809">Transit peptide</keyword>
<dbReference type="AlphaFoldDB" id="A0AAF0YH58"/>
<evidence type="ECO:0000313" key="7">
    <source>
        <dbReference type="Proteomes" id="UP000827549"/>
    </source>
</evidence>
<evidence type="ECO:0000256" key="3">
    <source>
        <dbReference type="ARBA" id="ARBA00022946"/>
    </source>
</evidence>
<gene>
    <name evidence="6" type="primary">ATP11</name>
    <name evidence="6" type="ORF">LOC62_06G008514</name>
</gene>
<dbReference type="GeneID" id="87811679"/>
<accession>A0AAF0YH58</accession>
<dbReference type="EMBL" id="CP086719">
    <property type="protein sequence ID" value="WOO85009.1"/>
    <property type="molecule type" value="Genomic_DNA"/>
</dbReference>
<dbReference type="GO" id="GO:0033615">
    <property type="term" value="P:mitochondrial proton-transporting ATP synthase complex assembly"/>
    <property type="evidence" value="ECO:0007669"/>
    <property type="project" value="TreeGrafter"/>
</dbReference>